<keyword evidence="2" id="KW-0812">Transmembrane</keyword>
<name>A0A5N6VQE8_9EURO</name>
<dbReference type="EMBL" id="ML738349">
    <property type="protein sequence ID" value="KAE8310824.1"/>
    <property type="molecule type" value="Genomic_DNA"/>
</dbReference>
<feature type="region of interest" description="Disordered" evidence="1">
    <location>
        <begin position="1"/>
        <end position="30"/>
    </location>
</feature>
<organism evidence="4 5">
    <name type="scientific">Aspergillus transmontanensis</name>
    <dbReference type="NCBI Taxonomy" id="1034304"/>
    <lineage>
        <taxon>Eukaryota</taxon>
        <taxon>Fungi</taxon>
        <taxon>Dikarya</taxon>
        <taxon>Ascomycota</taxon>
        <taxon>Pezizomycotina</taxon>
        <taxon>Eurotiomycetes</taxon>
        <taxon>Eurotiomycetidae</taxon>
        <taxon>Eurotiales</taxon>
        <taxon>Aspergillaceae</taxon>
        <taxon>Aspergillus</taxon>
        <taxon>Aspergillus subgen. Circumdati</taxon>
    </lineage>
</organism>
<dbReference type="Pfam" id="PF09995">
    <property type="entry name" value="MPAB_Lcp_cat"/>
    <property type="match status" value="1"/>
</dbReference>
<protein>
    <recommendedName>
        <fullName evidence="3">ER-bound oxygenase mpaB/mpaB'/Rubber oxygenase catalytic domain-containing protein</fullName>
    </recommendedName>
</protein>
<dbReference type="InterPro" id="IPR018713">
    <property type="entry name" value="MPAB/Lcp_cat_dom"/>
</dbReference>
<feature type="transmembrane region" description="Helical" evidence="2">
    <location>
        <begin position="184"/>
        <end position="204"/>
    </location>
</feature>
<keyword evidence="2" id="KW-1133">Transmembrane helix</keyword>
<feature type="compositionally biased region" description="Polar residues" evidence="1">
    <location>
        <begin position="13"/>
        <end position="28"/>
    </location>
</feature>
<evidence type="ECO:0000313" key="5">
    <source>
        <dbReference type="Proteomes" id="UP000325433"/>
    </source>
</evidence>
<feature type="domain" description="ER-bound oxygenase mpaB/mpaB'/Rubber oxygenase catalytic" evidence="3">
    <location>
        <begin position="36"/>
        <end position="210"/>
    </location>
</feature>
<sequence length="227" mass="26287">MLDSKDKPRHKQTQQLQIPFNGPHQDNSTLHESRYTWQPTERSMMISKVHHKHQHIKGNGYAANDTELQKWVATTLFVEFVTVHDSFLGMLAPSAIEQIYNESAMFGTSLCMSESMWPSTIADLWGYWDRKIDSVTITDSANIVAINIMYPKSVPLWISPFLFISRSWTIYWLALHGISQDEYNIWHCFGVLMLALASCLYSTLPPYHRELPHRYYMNKSPEVAAKC</sequence>
<evidence type="ECO:0000256" key="1">
    <source>
        <dbReference type="SAM" id="MobiDB-lite"/>
    </source>
</evidence>
<accession>A0A5N6VQE8</accession>
<reference evidence="5" key="1">
    <citation type="submission" date="2019-04" db="EMBL/GenBank/DDBJ databases">
        <title>Friends and foes A comparative genomics studyof 23 Aspergillus species from section Flavi.</title>
        <authorList>
            <consortium name="DOE Joint Genome Institute"/>
            <person name="Kjaerbolling I."/>
            <person name="Vesth T."/>
            <person name="Frisvad J.C."/>
            <person name="Nybo J.L."/>
            <person name="Theobald S."/>
            <person name="Kildgaard S."/>
            <person name="Isbrandt T."/>
            <person name="Kuo A."/>
            <person name="Sato A."/>
            <person name="Lyhne E.K."/>
            <person name="Kogle M.E."/>
            <person name="Wiebenga A."/>
            <person name="Kun R.S."/>
            <person name="Lubbers R.J."/>
            <person name="Makela M.R."/>
            <person name="Barry K."/>
            <person name="Chovatia M."/>
            <person name="Clum A."/>
            <person name="Daum C."/>
            <person name="Haridas S."/>
            <person name="He G."/>
            <person name="LaButti K."/>
            <person name="Lipzen A."/>
            <person name="Mondo S."/>
            <person name="Riley R."/>
            <person name="Salamov A."/>
            <person name="Simmons B.A."/>
            <person name="Magnuson J.K."/>
            <person name="Henrissat B."/>
            <person name="Mortensen U.H."/>
            <person name="Larsen T.O."/>
            <person name="Devries R.P."/>
            <person name="Grigoriev I.V."/>
            <person name="Machida M."/>
            <person name="Baker S.E."/>
            <person name="Andersen M.R."/>
        </authorList>
    </citation>
    <scope>NUCLEOTIDE SEQUENCE [LARGE SCALE GENOMIC DNA]</scope>
    <source>
        <strain evidence="5">CBS 130015</strain>
    </source>
</reference>
<dbReference type="PANTHER" id="PTHR36151">
    <property type="entry name" value="BLR2777 PROTEIN"/>
    <property type="match status" value="1"/>
</dbReference>
<keyword evidence="5" id="KW-1185">Reference proteome</keyword>
<evidence type="ECO:0000256" key="2">
    <source>
        <dbReference type="SAM" id="Phobius"/>
    </source>
</evidence>
<dbReference type="AlphaFoldDB" id="A0A5N6VQE8"/>
<dbReference type="Proteomes" id="UP000325433">
    <property type="component" value="Unassembled WGS sequence"/>
</dbReference>
<dbReference type="PANTHER" id="PTHR36151:SF3">
    <property type="entry name" value="ER-BOUND OXYGENASE MPAB_MPAB'_RUBBER OXYGENASE CATALYTIC DOMAIN-CONTAINING PROTEIN"/>
    <property type="match status" value="1"/>
</dbReference>
<feature type="transmembrane region" description="Helical" evidence="2">
    <location>
        <begin position="156"/>
        <end position="178"/>
    </location>
</feature>
<dbReference type="GO" id="GO:0016491">
    <property type="term" value="F:oxidoreductase activity"/>
    <property type="evidence" value="ECO:0007669"/>
    <property type="project" value="InterPro"/>
</dbReference>
<evidence type="ECO:0000313" key="4">
    <source>
        <dbReference type="EMBL" id="KAE8310824.1"/>
    </source>
</evidence>
<keyword evidence="2" id="KW-0472">Membrane</keyword>
<gene>
    <name evidence="4" type="ORF">BDV41DRAFT_367739</name>
</gene>
<evidence type="ECO:0000259" key="3">
    <source>
        <dbReference type="Pfam" id="PF09995"/>
    </source>
</evidence>
<proteinExistence type="predicted"/>